<keyword evidence="3" id="KW-0804">Transcription</keyword>
<evidence type="ECO:0000313" key="6">
    <source>
        <dbReference type="EMBL" id="MDR6288375.1"/>
    </source>
</evidence>
<accession>A0ABU1JLF7</accession>
<feature type="domain" description="HTH hxlR-type" evidence="5">
    <location>
        <begin position="39"/>
        <end position="136"/>
    </location>
</feature>
<evidence type="ECO:0000256" key="4">
    <source>
        <dbReference type="SAM" id="MobiDB-lite"/>
    </source>
</evidence>
<proteinExistence type="predicted"/>
<dbReference type="Proteomes" id="UP001262410">
    <property type="component" value="Unassembled WGS sequence"/>
</dbReference>
<comment type="caution">
    <text evidence="6">The sequence shown here is derived from an EMBL/GenBank/DDBJ whole genome shotgun (WGS) entry which is preliminary data.</text>
</comment>
<protein>
    <submittedName>
        <fullName evidence="6">DNA-binding HxlR family transcriptional regulator</fullName>
    </submittedName>
</protein>
<feature type="region of interest" description="Disordered" evidence="4">
    <location>
        <begin position="1"/>
        <end position="23"/>
    </location>
</feature>
<evidence type="ECO:0000256" key="3">
    <source>
        <dbReference type="ARBA" id="ARBA00023163"/>
    </source>
</evidence>
<dbReference type="PROSITE" id="PS51118">
    <property type="entry name" value="HTH_HXLR"/>
    <property type="match status" value="1"/>
</dbReference>
<dbReference type="GO" id="GO:0003677">
    <property type="term" value="F:DNA binding"/>
    <property type="evidence" value="ECO:0007669"/>
    <property type="project" value="UniProtKB-KW"/>
</dbReference>
<name>A0ABU1JLF7_9PROT</name>
<dbReference type="EMBL" id="JAVDPW010000002">
    <property type="protein sequence ID" value="MDR6288375.1"/>
    <property type="molecule type" value="Genomic_DNA"/>
</dbReference>
<evidence type="ECO:0000313" key="7">
    <source>
        <dbReference type="Proteomes" id="UP001262410"/>
    </source>
</evidence>
<dbReference type="RefSeq" id="WP_309792369.1">
    <property type="nucleotide sequence ID" value="NZ_JAVDPW010000002.1"/>
</dbReference>
<dbReference type="SUPFAM" id="SSF46785">
    <property type="entry name" value="Winged helix' DNA-binding domain"/>
    <property type="match status" value="1"/>
</dbReference>
<dbReference type="PANTHER" id="PTHR33204:SF18">
    <property type="entry name" value="TRANSCRIPTIONAL REGULATORY PROTEIN"/>
    <property type="match status" value="1"/>
</dbReference>
<dbReference type="Pfam" id="PF01638">
    <property type="entry name" value="HxlR"/>
    <property type="match status" value="1"/>
</dbReference>
<reference evidence="6 7" key="1">
    <citation type="submission" date="2023-07" db="EMBL/GenBank/DDBJ databases">
        <title>Sorghum-associated microbial communities from plants grown in Nebraska, USA.</title>
        <authorList>
            <person name="Schachtman D."/>
        </authorList>
    </citation>
    <scope>NUCLEOTIDE SEQUENCE [LARGE SCALE GENOMIC DNA]</scope>
    <source>
        <strain evidence="6 7">584</strain>
    </source>
</reference>
<keyword evidence="1" id="KW-0805">Transcription regulation</keyword>
<keyword evidence="7" id="KW-1185">Reference proteome</keyword>
<dbReference type="Gene3D" id="1.10.10.10">
    <property type="entry name" value="Winged helix-like DNA-binding domain superfamily/Winged helix DNA-binding domain"/>
    <property type="match status" value="1"/>
</dbReference>
<evidence type="ECO:0000256" key="1">
    <source>
        <dbReference type="ARBA" id="ARBA00023015"/>
    </source>
</evidence>
<dbReference type="InterPro" id="IPR036390">
    <property type="entry name" value="WH_DNA-bd_sf"/>
</dbReference>
<gene>
    <name evidence="6" type="ORF">E9232_000882</name>
</gene>
<feature type="region of interest" description="Disordered" evidence="4">
    <location>
        <begin position="162"/>
        <end position="183"/>
    </location>
</feature>
<sequence>MVDKVNRDLPGEAGRRHAGDRARGDVAMVKRTSHRESRCGVARPLDAIGDGWTLLIVRDAFDGLSRFGEFQKSLGLAKNILAARLRSLVAHGIMDTVPASDGSPYQDYVLTEKGRGLFPVLVALRQWGEDYFFEPDEAHVVLVDRKRGLPVRKLELRSQDGRALEPEDTVVRPLPDPAADGRG</sequence>
<evidence type="ECO:0000259" key="5">
    <source>
        <dbReference type="PROSITE" id="PS51118"/>
    </source>
</evidence>
<organism evidence="6 7">
    <name type="scientific">Inquilinus ginsengisoli</name>
    <dbReference type="NCBI Taxonomy" id="363840"/>
    <lineage>
        <taxon>Bacteria</taxon>
        <taxon>Pseudomonadati</taxon>
        <taxon>Pseudomonadota</taxon>
        <taxon>Alphaproteobacteria</taxon>
        <taxon>Rhodospirillales</taxon>
        <taxon>Rhodospirillaceae</taxon>
        <taxon>Inquilinus</taxon>
    </lineage>
</organism>
<dbReference type="InterPro" id="IPR036388">
    <property type="entry name" value="WH-like_DNA-bd_sf"/>
</dbReference>
<dbReference type="PANTHER" id="PTHR33204">
    <property type="entry name" value="TRANSCRIPTIONAL REGULATOR, MARR FAMILY"/>
    <property type="match status" value="1"/>
</dbReference>
<dbReference type="InterPro" id="IPR002577">
    <property type="entry name" value="HTH_HxlR"/>
</dbReference>
<keyword evidence="2 6" id="KW-0238">DNA-binding</keyword>
<evidence type="ECO:0000256" key="2">
    <source>
        <dbReference type="ARBA" id="ARBA00023125"/>
    </source>
</evidence>